<dbReference type="EMBL" id="AAHFIG010000003">
    <property type="protein sequence ID" value="EBV4684573.1"/>
    <property type="molecule type" value="Genomic_DNA"/>
</dbReference>
<protein>
    <submittedName>
        <fullName evidence="4">Uncharacterized protein</fullName>
    </submittedName>
</protein>
<reference evidence="4" key="2">
    <citation type="submission" date="2018-09" db="EMBL/GenBank/DDBJ databases">
        <authorList>
            <person name="Ashton P.M."/>
            <person name="Dallman T."/>
            <person name="Nair S."/>
            <person name="De Pinna E."/>
            <person name="Peters T."/>
            <person name="Grant K."/>
        </authorList>
    </citation>
    <scope>NUCLEOTIDE SEQUENCE</scope>
    <source>
        <strain evidence="1">279524</strain>
        <strain evidence="3">410851</strain>
        <strain evidence="4">568410</strain>
        <strain evidence="2">65444</strain>
    </source>
</reference>
<comment type="caution">
    <text evidence="4">The sequence shown here is derived from an EMBL/GenBank/DDBJ whole genome shotgun (WGS) entry which is preliminary data.</text>
</comment>
<evidence type="ECO:0000313" key="2">
    <source>
        <dbReference type="EMBL" id="EBV7080972.1"/>
    </source>
</evidence>
<evidence type="ECO:0000313" key="3">
    <source>
        <dbReference type="EMBL" id="EBY3053739.1"/>
    </source>
</evidence>
<sequence>MSSGSANCVANWLLSSVPYSQNIAPASPRFLIWSALIPTGADFHKRGQTVPSPGRLYCQQQARRLSHTDWR</sequence>
<dbReference type="EMBL" id="AAKTIX010000001">
    <property type="protein sequence ID" value="ECV4101536.1"/>
    <property type="molecule type" value="Genomic_DNA"/>
</dbReference>
<evidence type="ECO:0000313" key="4">
    <source>
        <dbReference type="EMBL" id="EBY7485679.1"/>
    </source>
</evidence>
<accession>A0A3V8UVL8</accession>
<proteinExistence type="predicted"/>
<evidence type="ECO:0000313" key="5">
    <source>
        <dbReference type="EMBL" id="ECV4101536.1"/>
    </source>
</evidence>
<dbReference type="EMBL" id="AAHNSR010000002">
    <property type="protein sequence ID" value="EBY3053739.1"/>
    <property type="molecule type" value="Genomic_DNA"/>
</dbReference>
<dbReference type="EMBL" id="AAHOXZ010000001">
    <property type="protein sequence ID" value="EBY7485679.1"/>
    <property type="molecule type" value="Genomic_DNA"/>
</dbReference>
<organism evidence="4">
    <name type="scientific">Salmonella oranienberg</name>
    <dbReference type="NCBI Taxonomy" id="28147"/>
    <lineage>
        <taxon>Bacteria</taxon>
        <taxon>Pseudomonadati</taxon>
        <taxon>Pseudomonadota</taxon>
        <taxon>Gammaproteobacteria</taxon>
        <taxon>Enterobacterales</taxon>
        <taxon>Enterobacteriaceae</taxon>
        <taxon>Salmonella</taxon>
    </lineage>
</organism>
<gene>
    <name evidence="5" type="ORF">CUW36_04575</name>
    <name evidence="4" type="ORF">D6J52_00935</name>
    <name evidence="1" type="ORF">DOW12_03950</name>
    <name evidence="3" type="ORF">DVG35_02550</name>
    <name evidence="2" type="ORF">YU42_14090</name>
</gene>
<dbReference type="AlphaFoldDB" id="A0A3V8UVL8"/>
<reference evidence="5" key="1">
    <citation type="submission" date="2018-07" db="EMBL/GenBank/DDBJ databases">
        <authorList>
            <consortium name="PulseNet: The National Subtyping Network for Foodborne Disease Surveillance"/>
            <person name="Tarr C.L."/>
            <person name="Trees E."/>
            <person name="Katz L.S."/>
            <person name="Carleton-Romer H.A."/>
            <person name="Stroika S."/>
            <person name="Kucerova Z."/>
            <person name="Roache K.F."/>
            <person name="Sabol A.L."/>
            <person name="Besser J."/>
            <person name="Gerner-Smidt P."/>
        </authorList>
    </citation>
    <scope>NUCLEOTIDE SEQUENCE</scope>
    <source>
        <strain evidence="5">PNUSAS027925</strain>
    </source>
</reference>
<evidence type="ECO:0000313" key="1">
    <source>
        <dbReference type="EMBL" id="EBV4684573.1"/>
    </source>
</evidence>
<name>A0A3V8UVL8_SALON</name>
<dbReference type="EMBL" id="AAHGCE010000012">
    <property type="protein sequence ID" value="EBV7080972.1"/>
    <property type="molecule type" value="Genomic_DNA"/>
</dbReference>